<evidence type="ECO:0000313" key="1">
    <source>
        <dbReference type="EMBL" id="MBX67945.1"/>
    </source>
</evidence>
<organism evidence="1">
    <name type="scientific">Rhizophora mucronata</name>
    <name type="common">Asiatic mangrove</name>
    <dbReference type="NCBI Taxonomy" id="61149"/>
    <lineage>
        <taxon>Eukaryota</taxon>
        <taxon>Viridiplantae</taxon>
        <taxon>Streptophyta</taxon>
        <taxon>Embryophyta</taxon>
        <taxon>Tracheophyta</taxon>
        <taxon>Spermatophyta</taxon>
        <taxon>Magnoliopsida</taxon>
        <taxon>eudicotyledons</taxon>
        <taxon>Gunneridae</taxon>
        <taxon>Pentapetalae</taxon>
        <taxon>rosids</taxon>
        <taxon>fabids</taxon>
        <taxon>Malpighiales</taxon>
        <taxon>Rhizophoraceae</taxon>
        <taxon>Rhizophora</taxon>
    </lineage>
</organism>
<protein>
    <submittedName>
        <fullName evidence="1">Uncharacterized protein</fullName>
    </submittedName>
</protein>
<dbReference type="AlphaFoldDB" id="A0A2P2QM26"/>
<proteinExistence type="predicted"/>
<dbReference type="EMBL" id="GGEC01087461">
    <property type="protein sequence ID" value="MBX67945.1"/>
    <property type="molecule type" value="Transcribed_RNA"/>
</dbReference>
<name>A0A2P2QM26_RHIMU</name>
<sequence>MINIWNKDHVLLPLLNLGKSIAKTRHNSMNWKSQDSHVGYREHHQCSNRTKNAVRGIQTIELQRNVRQVSHETYVWKSTKIITNCKAQTK</sequence>
<accession>A0A2P2QM26</accession>
<reference evidence="1" key="1">
    <citation type="submission" date="2018-02" db="EMBL/GenBank/DDBJ databases">
        <title>Rhizophora mucronata_Transcriptome.</title>
        <authorList>
            <person name="Meera S.P."/>
            <person name="Sreeshan A."/>
            <person name="Augustine A."/>
        </authorList>
    </citation>
    <scope>NUCLEOTIDE SEQUENCE</scope>
    <source>
        <tissue evidence="1">Leaf</tissue>
    </source>
</reference>